<gene>
    <name evidence="1" type="ORF">C1707_05610</name>
    <name evidence="2" type="ORF">CFHF_11870</name>
</gene>
<evidence type="ECO:0000313" key="4">
    <source>
        <dbReference type="Proteomes" id="UP000281192"/>
    </source>
</evidence>
<organism evidence="2 3">
    <name type="scientific">Caulobacter flavus</name>
    <dbReference type="NCBI Taxonomy" id="1679497"/>
    <lineage>
        <taxon>Bacteria</taxon>
        <taxon>Pseudomonadati</taxon>
        <taxon>Pseudomonadota</taxon>
        <taxon>Alphaproteobacteria</taxon>
        <taxon>Caulobacterales</taxon>
        <taxon>Caulobacteraceae</taxon>
        <taxon>Caulobacter</taxon>
    </lineage>
</organism>
<dbReference type="EMBL" id="PJRQ01000022">
    <property type="protein sequence ID" value="PLR15789.1"/>
    <property type="molecule type" value="Genomic_DNA"/>
</dbReference>
<proteinExistence type="predicted"/>
<dbReference type="EMBL" id="CP026100">
    <property type="protein sequence ID" value="AYV45768.1"/>
    <property type="molecule type" value="Genomic_DNA"/>
</dbReference>
<evidence type="ECO:0000313" key="2">
    <source>
        <dbReference type="EMBL" id="PLR15789.1"/>
    </source>
</evidence>
<keyword evidence="4" id="KW-1185">Reference proteome</keyword>
<evidence type="ECO:0000313" key="1">
    <source>
        <dbReference type="EMBL" id="AYV45768.1"/>
    </source>
</evidence>
<name>A0A2N5CTZ8_9CAUL</name>
<reference evidence="2 3" key="1">
    <citation type="submission" date="2017-12" db="EMBL/GenBank/DDBJ databases">
        <title>The genome sequence of Caulobacter flavus CGMCC1 15093.</title>
        <authorList>
            <person name="Gao J."/>
            <person name="Mao X."/>
            <person name="Sun J."/>
        </authorList>
    </citation>
    <scope>NUCLEOTIDE SEQUENCE [LARGE SCALE GENOMIC DNA]</scope>
    <source>
        <strain evidence="2 3">CGMCC1 15093</strain>
    </source>
</reference>
<dbReference type="AlphaFoldDB" id="A0A2N5CTZ8"/>
<accession>A0A2N5CTZ8</accession>
<dbReference type="Proteomes" id="UP000281192">
    <property type="component" value="Chromosome"/>
</dbReference>
<protein>
    <submittedName>
        <fullName evidence="2">Uncharacterized protein</fullName>
    </submittedName>
</protein>
<reference evidence="1 4" key="2">
    <citation type="submission" date="2018-01" db="EMBL/GenBank/DDBJ databases">
        <title>Complete genome sequence of Caulobacter flavus RHGG3.</title>
        <authorList>
            <person name="Yang E."/>
        </authorList>
    </citation>
    <scope>NUCLEOTIDE SEQUENCE [LARGE SCALE GENOMIC DNA]</scope>
    <source>
        <strain evidence="1 4">RHGG3</strain>
    </source>
</reference>
<dbReference type="KEGG" id="cfh:C1707_05610"/>
<dbReference type="Proteomes" id="UP000234483">
    <property type="component" value="Unassembled WGS sequence"/>
</dbReference>
<sequence length="103" mass="11223">MPAWAAMLTLAVALPVALLARLWPFERAVDRTPEAVAAILRDFLEGTGGPNDWDDFESVPITDPKLEDIRRRAAQAGPSETDHDVLVALLSEVEAMARARTEG</sequence>
<dbReference type="RefSeq" id="WP_101713218.1">
    <property type="nucleotide sequence ID" value="NZ_PJRQ01000022.1"/>
</dbReference>
<evidence type="ECO:0000313" key="3">
    <source>
        <dbReference type="Proteomes" id="UP000234483"/>
    </source>
</evidence>
<dbReference type="OrthoDB" id="7605680at2"/>